<protein>
    <submittedName>
        <fullName evidence="1">Uncharacterized protein</fullName>
    </submittedName>
</protein>
<proteinExistence type="predicted"/>
<reference evidence="1 2" key="1">
    <citation type="journal article" date="2012" name="J. Bacteriol.">
        <title>Draft Genome Sequence of Mesorhizobium alhagi CCNWXJ12-2T, a Novel Salt-Resistant Species Isolated from the Desert of Northwestern China.</title>
        <authorList>
            <person name="Zhou M."/>
            <person name="Chen W."/>
            <person name="Chen H."/>
            <person name="Wei G."/>
        </authorList>
    </citation>
    <scope>NUCLEOTIDE SEQUENCE [LARGE SCALE GENOMIC DNA]</scope>
    <source>
        <strain evidence="1 2">CCNWXJ12-2</strain>
    </source>
</reference>
<sequence length="33" mass="3526">MNVCAFVILGLDPRIHAVTVRTAEAVQEGSART</sequence>
<organism evidence="1 2">
    <name type="scientific">Mesorhizobium alhagi CCNWXJ12-2</name>
    <dbReference type="NCBI Taxonomy" id="1107882"/>
    <lineage>
        <taxon>Bacteria</taxon>
        <taxon>Pseudomonadati</taxon>
        <taxon>Pseudomonadota</taxon>
        <taxon>Alphaproteobacteria</taxon>
        <taxon>Hyphomicrobiales</taxon>
        <taxon>Phyllobacteriaceae</taxon>
        <taxon>Allomesorhizobium</taxon>
    </lineage>
</organism>
<keyword evidence="2" id="KW-1185">Reference proteome</keyword>
<dbReference type="Proteomes" id="UP000003250">
    <property type="component" value="Unassembled WGS sequence"/>
</dbReference>
<evidence type="ECO:0000313" key="2">
    <source>
        <dbReference type="Proteomes" id="UP000003250"/>
    </source>
</evidence>
<gene>
    <name evidence="1" type="ORF">MAXJ12_14620</name>
</gene>
<dbReference type="AlphaFoldDB" id="H0HRY6"/>
<dbReference type="EMBL" id="AHAM01000119">
    <property type="protein sequence ID" value="EHK56510.1"/>
    <property type="molecule type" value="Genomic_DNA"/>
</dbReference>
<accession>H0HRY6</accession>
<evidence type="ECO:0000313" key="1">
    <source>
        <dbReference type="EMBL" id="EHK56510.1"/>
    </source>
</evidence>
<name>H0HRY6_9HYPH</name>